<dbReference type="FunFam" id="3.40.50.720:FF:000173">
    <property type="entry name" value="3-oxoacyl-[acyl-carrier protein] reductase"/>
    <property type="match status" value="1"/>
</dbReference>
<feature type="domain" description="Ketoreductase" evidence="3">
    <location>
        <begin position="12"/>
        <end position="195"/>
    </location>
</feature>
<dbReference type="SMART" id="SM00822">
    <property type="entry name" value="PKS_KR"/>
    <property type="match status" value="1"/>
</dbReference>
<dbReference type="Pfam" id="PF13561">
    <property type="entry name" value="adh_short_C2"/>
    <property type="match status" value="1"/>
</dbReference>
<dbReference type="PRINTS" id="PR00081">
    <property type="entry name" value="GDHRDH"/>
</dbReference>
<accession>G4QLZ2</accession>
<protein>
    <submittedName>
        <fullName evidence="4">3-oxoacyl-(Acyl-carrier-protein) reductase</fullName>
    </submittedName>
</protein>
<dbReference type="GO" id="GO:0016616">
    <property type="term" value="F:oxidoreductase activity, acting on the CH-OH group of donors, NAD or NADP as acceptor"/>
    <property type="evidence" value="ECO:0007669"/>
    <property type="project" value="TreeGrafter"/>
</dbReference>
<dbReference type="Proteomes" id="UP000009282">
    <property type="component" value="Chromosome"/>
</dbReference>
<dbReference type="PANTHER" id="PTHR42760">
    <property type="entry name" value="SHORT-CHAIN DEHYDROGENASES/REDUCTASES FAMILY MEMBER"/>
    <property type="match status" value="1"/>
</dbReference>
<dbReference type="InterPro" id="IPR036291">
    <property type="entry name" value="NAD(P)-bd_dom_sf"/>
</dbReference>
<dbReference type="HOGENOM" id="CLU_010194_1_2_6"/>
<keyword evidence="5" id="KW-1185">Reference proteome</keyword>
<sequence length="257" mass="27257">MTSHSNLNARSKAVLITGAAGGIGLALVSACLQHGWYVFANVRNQASWRSLQSTLEKQCSDSSQYCQPLVYDVTEPEKVKGAFNEIRKSGKQLQGLVNNAGVMQDSALGMTSLSDFTQQMTVNVTASFQHMQLAARLMTRQKSGSIVNVSSIVALDGSAGQVAYATSKAALLGMTKSAAKELAPSGISVNAVAPGFIDTKMTATYQDQKREKVLAQIALGHEGKPSDVSALVLHLLSTEAAYITGQTIKVDGMMKLN</sequence>
<dbReference type="PRINTS" id="PR00080">
    <property type="entry name" value="SDRFAMILY"/>
</dbReference>
<evidence type="ECO:0000313" key="5">
    <source>
        <dbReference type="Proteomes" id="UP000009282"/>
    </source>
</evidence>
<dbReference type="InterPro" id="IPR057326">
    <property type="entry name" value="KR_dom"/>
</dbReference>
<dbReference type="eggNOG" id="COG1028">
    <property type="taxonomic scope" value="Bacteria"/>
</dbReference>
<dbReference type="PANTHER" id="PTHR42760:SF133">
    <property type="entry name" value="3-OXOACYL-[ACYL-CARRIER-PROTEIN] REDUCTASE"/>
    <property type="match status" value="1"/>
</dbReference>
<dbReference type="RefSeq" id="WP_014109355.1">
    <property type="nucleotide sequence ID" value="NC_016041.1"/>
</dbReference>
<dbReference type="InterPro" id="IPR020904">
    <property type="entry name" value="Sc_DH/Rdtase_CS"/>
</dbReference>
<keyword evidence="2" id="KW-0560">Oxidoreductase</keyword>
<gene>
    <name evidence="4" type="ordered locus">GNIT_2385</name>
</gene>
<reference evidence="4 5" key="1">
    <citation type="journal article" date="2011" name="J. Bacteriol.">
        <title>Complete genome sequence of seawater bacterium Glaciecola nitratireducens FR1064T.</title>
        <authorList>
            <person name="Bian F."/>
            <person name="Qin Q.L."/>
            <person name="Xie B.B."/>
            <person name="Shu Y.L."/>
            <person name="Zhang X.Y."/>
            <person name="Yu Y."/>
            <person name="Chen B."/>
            <person name="Chen X.L."/>
            <person name="Zhou B.C."/>
            <person name="Zhang Y.Z."/>
        </authorList>
    </citation>
    <scope>NUCLEOTIDE SEQUENCE [LARGE SCALE GENOMIC DNA]</scope>
    <source>
        <strain evidence="5">JCM 12485 / KCTC 12276 / FR1064</strain>
    </source>
</reference>
<dbReference type="SUPFAM" id="SSF51735">
    <property type="entry name" value="NAD(P)-binding Rossmann-fold domains"/>
    <property type="match status" value="1"/>
</dbReference>
<organism evidence="4 5">
    <name type="scientific">Glaciecola nitratireducens (strain JCM 12485 / KCTC 12276 / FR1064)</name>
    <dbReference type="NCBI Taxonomy" id="1085623"/>
    <lineage>
        <taxon>Bacteria</taxon>
        <taxon>Pseudomonadati</taxon>
        <taxon>Pseudomonadota</taxon>
        <taxon>Gammaproteobacteria</taxon>
        <taxon>Alteromonadales</taxon>
        <taxon>Alteromonadaceae</taxon>
        <taxon>Brumicola</taxon>
    </lineage>
</organism>
<dbReference type="OrthoDB" id="9804774at2"/>
<comment type="similarity">
    <text evidence="1">Belongs to the short-chain dehydrogenases/reductases (SDR) family.</text>
</comment>
<evidence type="ECO:0000313" key="4">
    <source>
        <dbReference type="EMBL" id="AEP30482.1"/>
    </source>
</evidence>
<dbReference type="Gene3D" id="3.40.50.720">
    <property type="entry name" value="NAD(P)-binding Rossmann-like Domain"/>
    <property type="match status" value="1"/>
</dbReference>
<dbReference type="KEGG" id="gni:GNIT_2385"/>
<dbReference type="EMBL" id="CP003060">
    <property type="protein sequence ID" value="AEP30482.1"/>
    <property type="molecule type" value="Genomic_DNA"/>
</dbReference>
<name>G4QLZ2_GLANF</name>
<dbReference type="InterPro" id="IPR002347">
    <property type="entry name" value="SDR_fam"/>
</dbReference>
<evidence type="ECO:0000256" key="1">
    <source>
        <dbReference type="ARBA" id="ARBA00006484"/>
    </source>
</evidence>
<proteinExistence type="inferred from homology"/>
<evidence type="ECO:0000259" key="3">
    <source>
        <dbReference type="SMART" id="SM00822"/>
    </source>
</evidence>
<dbReference type="PROSITE" id="PS00061">
    <property type="entry name" value="ADH_SHORT"/>
    <property type="match status" value="1"/>
</dbReference>
<dbReference type="AlphaFoldDB" id="G4QLZ2"/>
<evidence type="ECO:0000256" key="2">
    <source>
        <dbReference type="ARBA" id="ARBA00023002"/>
    </source>
</evidence>
<dbReference type="STRING" id="1085623.GNIT_2385"/>